<dbReference type="Pfam" id="PF02493">
    <property type="entry name" value="MORN"/>
    <property type="match status" value="4"/>
</dbReference>
<sequence>MPENRWLSAHGFSVISPTGFTSRHDSSIDDAQPSDVLVLSLEYQPQRFYYFPVVYVSGYQRFIVRKRDFVFGRDERILRINHLRTPISQNYYESVLTLELAARFDKDDLWTVYPKIRQAISQDASEPPSMQKDIETCEKLILENRYVGDTKNGVAHGYGTKRERGSRSKNEFLTGEYVGEWKNGKRFGDGVLKVTIFNSVHNGVYTVTYDGYWKDGVCDGRGKSSIQFQHDQESVQVSGEASYEGEWMNGFPKVLTFKQEEQPLSGERLMQLVIKHLLNPHDLDSGKDFILDGLTFSGGYSGGVLKVNASATGFKLDAKVVPISAALRAQRTKEQQVLVKSLIKPEDMVRIMATAEPMDEEDEDML</sequence>
<keyword evidence="1" id="KW-0677">Repeat</keyword>
<proteinExistence type="predicted"/>
<name>A0AAW2Z2D1_9EUKA</name>
<comment type="caution">
    <text evidence="2">The sequence shown here is derived from an EMBL/GenBank/DDBJ whole genome shotgun (WGS) entry which is preliminary data.</text>
</comment>
<dbReference type="SUPFAM" id="SSF82185">
    <property type="entry name" value="Histone H3 K4-specific methyltransferase SET7/9 N-terminal domain"/>
    <property type="match status" value="1"/>
</dbReference>
<dbReference type="PANTHER" id="PTHR23084">
    <property type="entry name" value="PHOSPHATIDYLINOSITOL-4-PHOSPHATE 5-KINASE RELATED"/>
    <property type="match status" value="1"/>
</dbReference>
<protein>
    <recommendedName>
        <fullName evidence="4">MORN repeat-containing protein</fullName>
    </recommendedName>
</protein>
<dbReference type="AlphaFoldDB" id="A0AAW2Z2D1"/>
<evidence type="ECO:0000313" key="2">
    <source>
        <dbReference type="EMBL" id="KAL0483469.1"/>
    </source>
</evidence>
<organism evidence="2 3">
    <name type="scientific">Acrasis kona</name>
    <dbReference type="NCBI Taxonomy" id="1008807"/>
    <lineage>
        <taxon>Eukaryota</taxon>
        <taxon>Discoba</taxon>
        <taxon>Heterolobosea</taxon>
        <taxon>Tetramitia</taxon>
        <taxon>Eutetramitia</taxon>
        <taxon>Acrasidae</taxon>
        <taxon>Acrasis</taxon>
    </lineage>
</organism>
<dbReference type="PANTHER" id="PTHR23084:SF263">
    <property type="entry name" value="MORN REPEAT-CONTAINING PROTEIN 1"/>
    <property type="match status" value="1"/>
</dbReference>
<dbReference type="EMBL" id="JAOPGA020000962">
    <property type="protein sequence ID" value="KAL0483469.1"/>
    <property type="molecule type" value="Genomic_DNA"/>
</dbReference>
<evidence type="ECO:0008006" key="4">
    <source>
        <dbReference type="Google" id="ProtNLM"/>
    </source>
</evidence>
<feature type="non-terminal residue" evidence="2">
    <location>
        <position position="366"/>
    </location>
</feature>
<keyword evidence="3" id="KW-1185">Reference proteome</keyword>
<evidence type="ECO:0000256" key="1">
    <source>
        <dbReference type="ARBA" id="ARBA00022737"/>
    </source>
</evidence>
<gene>
    <name evidence="2" type="ORF">AKO1_014738</name>
</gene>
<evidence type="ECO:0000313" key="3">
    <source>
        <dbReference type="Proteomes" id="UP001431209"/>
    </source>
</evidence>
<dbReference type="Proteomes" id="UP001431209">
    <property type="component" value="Unassembled WGS sequence"/>
</dbReference>
<reference evidence="2 3" key="1">
    <citation type="submission" date="2024-03" db="EMBL/GenBank/DDBJ databases">
        <title>The Acrasis kona genome and developmental transcriptomes reveal deep origins of eukaryotic multicellular pathways.</title>
        <authorList>
            <person name="Sheikh S."/>
            <person name="Fu C.-J."/>
            <person name="Brown M.W."/>
            <person name="Baldauf S.L."/>
        </authorList>
    </citation>
    <scope>NUCLEOTIDE SEQUENCE [LARGE SCALE GENOMIC DNA]</scope>
    <source>
        <strain evidence="2 3">ATCC MYA-3509</strain>
    </source>
</reference>
<accession>A0AAW2Z2D1</accession>
<dbReference type="InterPro" id="IPR003409">
    <property type="entry name" value="MORN"/>
</dbReference>